<evidence type="ECO:0000256" key="6">
    <source>
        <dbReference type="ARBA" id="ARBA00022990"/>
    </source>
</evidence>
<dbReference type="PANTHER" id="PTHR15124:SF27">
    <property type="entry name" value="MIGRATION AND INVASION ENHANCER 1"/>
    <property type="match status" value="1"/>
</dbReference>
<dbReference type="InterPro" id="IPR051441">
    <property type="entry name" value="SelW_related"/>
</dbReference>
<dbReference type="PANTHER" id="PTHR15124">
    <property type="entry name" value="SELENOPROTEIN W"/>
    <property type="match status" value="1"/>
</dbReference>
<comment type="subunit">
    <text evidence="14">Interacts with GPX1.</text>
</comment>
<name>A0A834KJV8_VESVU</name>
<evidence type="ECO:0000256" key="10">
    <source>
        <dbReference type="ARBA" id="ARBA00023288"/>
    </source>
</evidence>
<evidence type="ECO:0000256" key="9">
    <source>
        <dbReference type="ARBA" id="ARBA00023284"/>
    </source>
</evidence>
<dbReference type="GO" id="GO:0043066">
    <property type="term" value="P:negative regulation of apoptotic process"/>
    <property type="evidence" value="ECO:0007669"/>
    <property type="project" value="TreeGrafter"/>
</dbReference>
<comment type="caution">
    <text evidence="16">The sequence shown here is derived from an EMBL/GenBank/DDBJ whole genome shotgun (WGS) entry which is preliminary data.</text>
</comment>
<evidence type="ECO:0000256" key="8">
    <source>
        <dbReference type="ARBA" id="ARBA00023157"/>
    </source>
</evidence>
<evidence type="ECO:0000256" key="15">
    <source>
        <dbReference type="ARBA" id="ARBA00069166"/>
    </source>
</evidence>
<evidence type="ECO:0000256" key="12">
    <source>
        <dbReference type="ARBA" id="ARBA00055778"/>
    </source>
</evidence>
<keyword evidence="9" id="KW-0676">Redox-active center</keyword>
<keyword evidence="3" id="KW-1003">Cell membrane</keyword>
<sequence>MYDVKVNIEYCETCNYKPQFVDMVNLIEKNVPTAKVSGTEGKEGSFEIKINDELVYSKLQTLAFPDYEAVCETIKDVSNGEPIKKVTKQQPIECTIS</sequence>
<dbReference type="GO" id="GO:0006915">
    <property type="term" value="P:apoptotic process"/>
    <property type="evidence" value="ECO:0007669"/>
    <property type="project" value="UniProtKB-KW"/>
</dbReference>
<evidence type="ECO:0000256" key="4">
    <source>
        <dbReference type="ARBA" id="ARBA00022490"/>
    </source>
</evidence>
<comment type="similarity">
    <text evidence="13">Belongs to the SelWTH family.</text>
</comment>
<keyword evidence="8" id="KW-1015">Disulfide bond</keyword>
<organism evidence="16 17">
    <name type="scientific">Vespula vulgaris</name>
    <name type="common">Yellow jacket</name>
    <name type="synonym">Wasp</name>
    <dbReference type="NCBI Taxonomy" id="7454"/>
    <lineage>
        <taxon>Eukaryota</taxon>
        <taxon>Metazoa</taxon>
        <taxon>Ecdysozoa</taxon>
        <taxon>Arthropoda</taxon>
        <taxon>Hexapoda</taxon>
        <taxon>Insecta</taxon>
        <taxon>Pterygota</taxon>
        <taxon>Neoptera</taxon>
        <taxon>Endopterygota</taxon>
        <taxon>Hymenoptera</taxon>
        <taxon>Apocrita</taxon>
        <taxon>Aculeata</taxon>
        <taxon>Vespoidea</taxon>
        <taxon>Vespidae</taxon>
        <taxon>Vespinae</taxon>
        <taxon>Vespula</taxon>
    </lineage>
</organism>
<dbReference type="NCBIfam" id="TIGR02174">
    <property type="entry name" value="CXXU_selWTH"/>
    <property type="match status" value="1"/>
</dbReference>
<evidence type="ECO:0000256" key="3">
    <source>
        <dbReference type="ARBA" id="ARBA00022475"/>
    </source>
</evidence>
<evidence type="ECO:0000256" key="7">
    <source>
        <dbReference type="ARBA" id="ARBA00023136"/>
    </source>
</evidence>
<dbReference type="GO" id="GO:0005886">
    <property type="term" value="C:plasma membrane"/>
    <property type="evidence" value="ECO:0007669"/>
    <property type="project" value="UniProtKB-SubCell"/>
</dbReference>
<keyword evidence="10" id="KW-0449">Lipoprotein</keyword>
<dbReference type="Gene3D" id="3.40.30.10">
    <property type="entry name" value="Glutaredoxin"/>
    <property type="match status" value="1"/>
</dbReference>
<dbReference type="InterPro" id="IPR011893">
    <property type="entry name" value="Selenoprotein_Rdx-typ"/>
</dbReference>
<dbReference type="EMBL" id="JACSEA010000002">
    <property type="protein sequence ID" value="KAF7407857.1"/>
    <property type="molecule type" value="Genomic_DNA"/>
</dbReference>
<accession>A0A834KJV8</accession>
<dbReference type="SUPFAM" id="SSF52833">
    <property type="entry name" value="Thioredoxin-like"/>
    <property type="match status" value="1"/>
</dbReference>
<evidence type="ECO:0000313" key="16">
    <source>
        <dbReference type="EMBL" id="KAF7407857.1"/>
    </source>
</evidence>
<keyword evidence="17" id="KW-1185">Reference proteome</keyword>
<dbReference type="FunFam" id="3.40.30.10:FF:000131">
    <property type="entry name" value="migration and invasion enhancer 1"/>
    <property type="match status" value="1"/>
</dbReference>
<evidence type="ECO:0000256" key="2">
    <source>
        <dbReference type="ARBA" id="ARBA00004514"/>
    </source>
</evidence>
<dbReference type="InterPro" id="IPR036249">
    <property type="entry name" value="Thioredoxin-like_sf"/>
</dbReference>
<keyword evidence="7" id="KW-0472">Membrane</keyword>
<evidence type="ECO:0000256" key="5">
    <source>
        <dbReference type="ARBA" id="ARBA00022703"/>
    </source>
</evidence>
<keyword evidence="4" id="KW-0963">Cytoplasm</keyword>
<reference evidence="16" key="1">
    <citation type="journal article" date="2020" name="G3 (Bethesda)">
        <title>High-Quality Assemblies for Three Invasive Social Wasps from the &lt;i&gt;Vespula&lt;/i&gt; Genus.</title>
        <authorList>
            <person name="Harrop T.W.R."/>
            <person name="Guhlin J."/>
            <person name="McLaughlin G.M."/>
            <person name="Permina E."/>
            <person name="Stockwell P."/>
            <person name="Gilligan J."/>
            <person name="Le Lec M.F."/>
            <person name="Gruber M.A.M."/>
            <person name="Quinn O."/>
            <person name="Lovegrove M."/>
            <person name="Duncan E.J."/>
            <person name="Remnant E.J."/>
            <person name="Van Eeckhoven J."/>
            <person name="Graham B."/>
            <person name="Knapp R.A."/>
            <person name="Langford K.W."/>
            <person name="Kronenberg Z."/>
            <person name="Press M.O."/>
            <person name="Eacker S.M."/>
            <person name="Wilson-Rankin E.E."/>
            <person name="Purcell J."/>
            <person name="Lester P.J."/>
            <person name="Dearden P.K."/>
        </authorList>
    </citation>
    <scope>NUCLEOTIDE SEQUENCE</scope>
    <source>
        <strain evidence="16">Marl-1</strain>
    </source>
</reference>
<comment type="subcellular location">
    <subcellularLocation>
        <location evidence="1">Cell membrane</location>
        <topology evidence="1">Lipid-anchor</topology>
        <orientation evidence="1">Cytoplasmic side</orientation>
    </subcellularLocation>
    <subcellularLocation>
        <location evidence="2">Cytoplasm</location>
        <location evidence="2">Cytosol</location>
    </subcellularLocation>
</comment>
<evidence type="ECO:0000256" key="13">
    <source>
        <dbReference type="ARBA" id="ARBA00060789"/>
    </source>
</evidence>
<comment type="function">
    <text evidence="12">Increases cell migration by inducing filopodia formation at the leading edge of migrating cells. Plays a role in regulation of apoptosis, possibly through control of CASP3. May be involved in a redox-related process.</text>
</comment>
<dbReference type="Proteomes" id="UP000614350">
    <property type="component" value="Unassembled WGS sequence"/>
</dbReference>
<keyword evidence="11" id="KW-0636">Prenylation</keyword>
<evidence type="ECO:0000313" key="17">
    <source>
        <dbReference type="Proteomes" id="UP000614350"/>
    </source>
</evidence>
<dbReference type="GO" id="GO:0005829">
    <property type="term" value="C:cytosol"/>
    <property type="evidence" value="ECO:0007669"/>
    <property type="project" value="UniProtKB-SubCell"/>
</dbReference>
<dbReference type="Pfam" id="PF10262">
    <property type="entry name" value="Rdx"/>
    <property type="match status" value="1"/>
</dbReference>
<protein>
    <recommendedName>
        <fullName evidence="15">Migration and invasion enhancer 1</fullName>
    </recommendedName>
</protein>
<proteinExistence type="inferred from homology"/>
<evidence type="ECO:0000256" key="11">
    <source>
        <dbReference type="ARBA" id="ARBA00023289"/>
    </source>
</evidence>
<evidence type="ECO:0000256" key="1">
    <source>
        <dbReference type="ARBA" id="ARBA00004342"/>
    </source>
</evidence>
<dbReference type="GO" id="GO:0051491">
    <property type="term" value="P:positive regulation of filopodium assembly"/>
    <property type="evidence" value="ECO:0007669"/>
    <property type="project" value="TreeGrafter"/>
</dbReference>
<keyword evidence="5" id="KW-0053">Apoptosis</keyword>
<dbReference type="AlphaFoldDB" id="A0A834KJV8"/>
<gene>
    <name evidence="16" type="ORF">HZH66_002394</name>
</gene>
<evidence type="ECO:0000256" key="14">
    <source>
        <dbReference type="ARBA" id="ARBA00065658"/>
    </source>
</evidence>
<keyword evidence="6" id="KW-0007">Acetylation</keyword>